<dbReference type="GO" id="GO:0003700">
    <property type="term" value="F:DNA-binding transcription factor activity"/>
    <property type="evidence" value="ECO:0007669"/>
    <property type="project" value="InterPro"/>
</dbReference>
<dbReference type="InterPro" id="IPR039422">
    <property type="entry name" value="MarR/SlyA-like"/>
</dbReference>
<name>A0A495IBX7_9MICO</name>
<keyword evidence="2" id="KW-0238">DNA-binding</keyword>
<evidence type="ECO:0000313" key="3">
    <source>
        <dbReference type="Proteomes" id="UP000280008"/>
    </source>
</evidence>
<dbReference type="InterPro" id="IPR000835">
    <property type="entry name" value="HTH_MarR-typ"/>
</dbReference>
<dbReference type="InterPro" id="IPR036388">
    <property type="entry name" value="WH-like_DNA-bd_sf"/>
</dbReference>
<dbReference type="Proteomes" id="UP000280008">
    <property type="component" value="Unassembled WGS sequence"/>
</dbReference>
<dbReference type="Gene3D" id="1.10.10.10">
    <property type="entry name" value="Winged helix-like DNA-binding domain superfamily/Winged helix DNA-binding domain"/>
    <property type="match status" value="1"/>
</dbReference>
<reference evidence="2 3" key="1">
    <citation type="submission" date="2018-10" db="EMBL/GenBank/DDBJ databases">
        <title>Sequencing the genomes of 1000 actinobacteria strains.</title>
        <authorList>
            <person name="Klenk H.-P."/>
        </authorList>
    </citation>
    <scope>NUCLEOTIDE SEQUENCE [LARGE SCALE GENOMIC DNA]</scope>
    <source>
        <strain evidence="2 3">DSM 17894</strain>
    </source>
</reference>
<dbReference type="PANTHER" id="PTHR33164:SF106">
    <property type="entry name" value="TRANSCRIPTIONAL REGULATORY PROTEIN"/>
    <property type="match status" value="1"/>
</dbReference>
<protein>
    <submittedName>
        <fullName evidence="2">DNA-binding MarR family transcriptional regulator</fullName>
    </submittedName>
</protein>
<comment type="caution">
    <text evidence="2">The sequence shown here is derived from an EMBL/GenBank/DDBJ whole genome shotgun (WGS) entry which is preliminary data.</text>
</comment>
<dbReference type="PROSITE" id="PS50995">
    <property type="entry name" value="HTH_MARR_2"/>
    <property type="match status" value="1"/>
</dbReference>
<gene>
    <name evidence="2" type="ORF">C8E83_0590</name>
</gene>
<dbReference type="GO" id="GO:0006950">
    <property type="term" value="P:response to stress"/>
    <property type="evidence" value="ECO:0007669"/>
    <property type="project" value="TreeGrafter"/>
</dbReference>
<proteinExistence type="predicted"/>
<dbReference type="SMART" id="SM00347">
    <property type="entry name" value="HTH_MARR"/>
    <property type="match status" value="1"/>
</dbReference>
<dbReference type="EMBL" id="RBKS01000001">
    <property type="protein sequence ID" value="RKR73497.1"/>
    <property type="molecule type" value="Genomic_DNA"/>
</dbReference>
<dbReference type="RefSeq" id="WP_121368356.1">
    <property type="nucleotide sequence ID" value="NZ_RBKS01000001.1"/>
</dbReference>
<organism evidence="2 3">
    <name type="scientific">Frondihabitans australicus</name>
    <dbReference type="NCBI Taxonomy" id="386892"/>
    <lineage>
        <taxon>Bacteria</taxon>
        <taxon>Bacillati</taxon>
        <taxon>Actinomycetota</taxon>
        <taxon>Actinomycetes</taxon>
        <taxon>Micrococcales</taxon>
        <taxon>Microbacteriaceae</taxon>
        <taxon>Frondihabitans</taxon>
    </lineage>
</organism>
<accession>A0A495IBX7</accession>
<feature type="domain" description="HTH marR-type" evidence="1">
    <location>
        <begin position="10"/>
        <end position="148"/>
    </location>
</feature>
<dbReference type="OrthoDB" id="162531at2"/>
<dbReference type="SUPFAM" id="SSF46785">
    <property type="entry name" value="Winged helix' DNA-binding domain"/>
    <property type="match status" value="1"/>
</dbReference>
<dbReference type="AlphaFoldDB" id="A0A495IBX7"/>
<keyword evidence="3" id="KW-1185">Reference proteome</keyword>
<dbReference type="PANTHER" id="PTHR33164">
    <property type="entry name" value="TRANSCRIPTIONAL REGULATOR, MARR FAMILY"/>
    <property type="match status" value="1"/>
</dbReference>
<dbReference type="InterPro" id="IPR036390">
    <property type="entry name" value="WH_DNA-bd_sf"/>
</dbReference>
<dbReference type="GO" id="GO:0003677">
    <property type="term" value="F:DNA binding"/>
    <property type="evidence" value="ECO:0007669"/>
    <property type="project" value="UniProtKB-KW"/>
</dbReference>
<evidence type="ECO:0000313" key="2">
    <source>
        <dbReference type="EMBL" id="RKR73497.1"/>
    </source>
</evidence>
<evidence type="ECO:0000259" key="1">
    <source>
        <dbReference type="PROSITE" id="PS50995"/>
    </source>
</evidence>
<dbReference type="Pfam" id="PF12802">
    <property type="entry name" value="MarR_2"/>
    <property type="match status" value="1"/>
</dbReference>
<sequence length="160" mass="17300">MSRESHAAAPADLVGAFGEAIRRYQAAVDDFDRAVAAALGINQTDGRCVELLMFEFADGATPAQLGAALGLTSGSVTTMVDRLVAAGHVVRTPHPSDARRVLVTTTKSLQEHAWALHEPIVRRGAELLARYSPAELSTMIDFFTRAEAVQREEERVLREG</sequence>